<dbReference type="Gene3D" id="3.40.309.10">
    <property type="entry name" value="Aldehyde Dehydrogenase, Chain A, domain 2"/>
    <property type="match status" value="1"/>
</dbReference>
<dbReference type="SUPFAM" id="SSF53720">
    <property type="entry name" value="ALDH-like"/>
    <property type="match status" value="1"/>
</dbReference>
<dbReference type="EMBL" id="QFBC01000015">
    <property type="protein sequence ID" value="PWE53539.1"/>
    <property type="molecule type" value="Genomic_DNA"/>
</dbReference>
<evidence type="ECO:0000256" key="2">
    <source>
        <dbReference type="ARBA" id="ARBA00023002"/>
    </source>
</evidence>
<feature type="domain" description="Aldehyde dehydrogenase" evidence="5">
    <location>
        <begin position="28"/>
        <end position="493"/>
    </location>
</feature>
<dbReference type="FunFam" id="3.40.605.10:FF:000007">
    <property type="entry name" value="NAD/NADP-dependent betaine aldehyde dehydrogenase"/>
    <property type="match status" value="1"/>
</dbReference>
<proteinExistence type="inferred from homology"/>
<dbReference type="AlphaFoldDB" id="A0A2U2DJP9"/>
<dbReference type="GO" id="GO:0016620">
    <property type="term" value="F:oxidoreductase activity, acting on the aldehyde or oxo group of donors, NAD or NADP as acceptor"/>
    <property type="evidence" value="ECO:0007669"/>
    <property type="project" value="InterPro"/>
</dbReference>
<dbReference type="RefSeq" id="WP_109461010.1">
    <property type="nucleotide sequence ID" value="NZ_QFBC01000015.1"/>
</dbReference>
<dbReference type="PANTHER" id="PTHR11699">
    <property type="entry name" value="ALDEHYDE DEHYDROGENASE-RELATED"/>
    <property type="match status" value="1"/>
</dbReference>
<dbReference type="Proteomes" id="UP000245252">
    <property type="component" value="Unassembled WGS sequence"/>
</dbReference>
<accession>A0A2U2DJP9</accession>
<dbReference type="OrthoDB" id="8175464at2"/>
<evidence type="ECO:0000256" key="3">
    <source>
        <dbReference type="PROSITE-ProRule" id="PRU10007"/>
    </source>
</evidence>
<dbReference type="InterPro" id="IPR015590">
    <property type="entry name" value="Aldehyde_DH_dom"/>
</dbReference>
<organism evidence="6 7">
    <name type="scientific">Metarhizobium album</name>
    <dbReference type="NCBI Taxonomy" id="2182425"/>
    <lineage>
        <taxon>Bacteria</taxon>
        <taxon>Pseudomonadati</taxon>
        <taxon>Pseudomonadota</taxon>
        <taxon>Alphaproteobacteria</taxon>
        <taxon>Hyphomicrobiales</taxon>
        <taxon>Rhizobiaceae</taxon>
        <taxon>Metarhizobium</taxon>
    </lineage>
</organism>
<evidence type="ECO:0000313" key="6">
    <source>
        <dbReference type="EMBL" id="PWE53539.1"/>
    </source>
</evidence>
<comment type="similarity">
    <text evidence="1 4">Belongs to the aldehyde dehydrogenase family.</text>
</comment>
<reference evidence="6 7" key="1">
    <citation type="submission" date="2018-05" db="EMBL/GenBank/DDBJ databases">
        <title>The draft genome of strain NS-104.</title>
        <authorList>
            <person name="Hang P."/>
            <person name="Jiang J."/>
        </authorList>
    </citation>
    <scope>NUCLEOTIDE SEQUENCE [LARGE SCALE GENOMIC DNA]</scope>
    <source>
        <strain evidence="6 7">NS-104</strain>
    </source>
</reference>
<dbReference type="InterPro" id="IPR016161">
    <property type="entry name" value="Ald_DH/histidinol_DH"/>
</dbReference>
<dbReference type="PROSITE" id="PS00687">
    <property type="entry name" value="ALDEHYDE_DEHYDR_GLU"/>
    <property type="match status" value="1"/>
</dbReference>
<dbReference type="Gene3D" id="3.40.605.10">
    <property type="entry name" value="Aldehyde Dehydrogenase, Chain A, domain 1"/>
    <property type="match status" value="1"/>
</dbReference>
<dbReference type="FunFam" id="3.40.309.10:FF:000001">
    <property type="entry name" value="Mitochondrial aldehyde dehydrogenase 2"/>
    <property type="match status" value="1"/>
</dbReference>
<keyword evidence="2 4" id="KW-0560">Oxidoreductase</keyword>
<dbReference type="InterPro" id="IPR016163">
    <property type="entry name" value="Ald_DH_C"/>
</dbReference>
<sequence>MTIAFDPKARAETLYTGEFRPMFIGGNWVPAQSGEVLESRNPATGKLLATVPRGAAADVEAAVQAARTAFEGPWSKFKPYERQALLLKIADLFEQNWEELCLSDTLDMGMPISRTLANRRRVIGMLRFYAGQATAIHGEVIENSIPGEIVTFTRKEPVGVVGAIIPWNAPIAASIWKIGPALATGCTVVLKPSEEAPLTPLLIAKLMQQAGVPDGVVNIVTGTGAEAGAPLSLHPGVDKIVFTGSTATGQAIARAGTANLKRVSLELGGKSPMIICRDADIDRAVPVAAMAVFANSGQICIAGSRLFVAREIHDEFIRRVADFALKLRIGNGLEEQTEVGPIISSRQAGKVEGYIEVGRKEGADLVVGGERLSGPDFDGGNFIAPTVFGAVTDGMTIAREEIFGPVISALPFDTLDEVVARANATPYGLAAGVFTSNVGTAHKLTQRIKAGTVWVNMYHALDPAVPFGGMKMSGYGREGGVEHLGEYLETKAVWIQTD</sequence>
<comment type="caution">
    <text evidence="6">The sequence shown here is derived from an EMBL/GenBank/DDBJ whole genome shotgun (WGS) entry which is preliminary data.</text>
</comment>
<evidence type="ECO:0000259" key="5">
    <source>
        <dbReference type="Pfam" id="PF00171"/>
    </source>
</evidence>
<dbReference type="PROSITE" id="PS00070">
    <property type="entry name" value="ALDEHYDE_DEHYDR_CYS"/>
    <property type="match status" value="1"/>
</dbReference>
<keyword evidence="7" id="KW-1185">Reference proteome</keyword>
<feature type="active site" evidence="3">
    <location>
        <position position="266"/>
    </location>
</feature>
<evidence type="ECO:0000256" key="1">
    <source>
        <dbReference type="ARBA" id="ARBA00009986"/>
    </source>
</evidence>
<dbReference type="InterPro" id="IPR016160">
    <property type="entry name" value="Ald_DH_CS_CYS"/>
</dbReference>
<evidence type="ECO:0000256" key="4">
    <source>
        <dbReference type="RuleBase" id="RU003345"/>
    </source>
</evidence>
<dbReference type="Pfam" id="PF00171">
    <property type="entry name" value="Aldedh"/>
    <property type="match status" value="1"/>
</dbReference>
<gene>
    <name evidence="6" type="ORF">DEM27_25215</name>
</gene>
<dbReference type="InterPro" id="IPR029510">
    <property type="entry name" value="Ald_DH_CS_GLU"/>
</dbReference>
<dbReference type="InterPro" id="IPR016162">
    <property type="entry name" value="Ald_DH_N"/>
</dbReference>
<name>A0A2U2DJP9_9HYPH</name>
<protein>
    <submittedName>
        <fullName evidence="6">Betaine-aldehyde dehydrogenase</fullName>
    </submittedName>
</protein>
<evidence type="ECO:0000313" key="7">
    <source>
        <dbReference type="Proteomes" id="UP000245252"/>
    </source>
</evidence>